<dbReference type="RefSeq" id="WP_017054437.1">
    <property type="nucleotide sequence ID" value="NZ_AJYW02000041.1"/>
</dbReference>
<dbReference type="InterPro" id="IPR000182">
    <property type="entry name" value="GNAT_dom"/>
</dbReference>
<dbReference type="PANTHER" id="PTHR43259">
    <property type="entry name" value="SPT10P"/>
    <property type="match status" value="1"/>
</dbReference>
<name>A0A1E5D509_9VIBR</name>
<dbReference type="PROSITE" id="PS51186">
    <property type="entry name" value="GNAT"/>
    <property type="match status" value="1"/>
</dbReference>
<dbReference type="InterPro" id="IPR052829">
    <property type="entry name" value="N-acetyltransferase_domain"/>
</dbReference>
<dbReference type="PANTHER" id="PTHR43259:SF1">
    <property type="entry name" value="N-ACETYLTRANSFERASE DOMAIN-CONTAINING PROTEIN"/>
    <property type="match status" value="1"/>
</dbReference>
<keyword evidence="3" id="KW-1185">Reference proteome</keyword>
<evidence type="ECO:0000259" key="1">
    <source>
        <dbReference type="PROSITE" id="PS51186"/>
    </source>
</evidence>
<dbReference type="CDD" id="cd04301">
    <property type="entry name" value="NAT_SF"/>
    <property type="match status" value="1"/>
</dbReference>
<feature type="domain" description="N-acetyltransferase" evidence="1">
    <location>
        <begin position="3"/>
        <end position="161"/>
    </location>
</feature>
<keyword evidence="2" id="KW-0808">Transferase</keyword>
<dbReference type="EMBL" id="AJYW02000041">
    <property type="protein sequence ID" value="OEE78695.1"/>
    <property type="molecule type" value="Genomic_DNA"/>
</dbReference>
<dbReference type="Pfam" id="PF00583">
    <property type="entry name" value="Acetyltransf_1"/>
    <property type="match status" value="1"/>
</dbReference>
<dbReference type="Proteomes" id="UP000094165">
    <property type="component" value="Unassembled WGS sequence"/>
</dbReference>
<dbReference type="AlphaFoldDB" id="A0A1E5D509"/>
<dbReference type="InterPro" id="IPR016181">
    <property type="entry name" value="Acyl_CoA_acyltransferase"/>
</dbReference>
<evidence type="ECO:0000313" key="2">
    <source>
        <dbReference type="EMBL" id="OEE78695.1"/>
    </source>
</evidence>
<accession>A0A1E5D509</accession>
<proteinExistence type="predicted"/>
<dbReference type="GO" id="GO:0016747">
    <property type="term" value="F:acyltransferase activity, transferring groups other than amino-acyl groups"/>
    <property type="evidence" value="ECO:0007669"/>
    <property type="project" value="InterPro"/>
</dbReference>
<gene>
    <name evidence="2" type="ORF">A130_12840</name>
</gene>
<dbReference type="Gene3D" id="3.40.630.30">
    <property type="match status" value="1"/>
</dbReference>
<evidence type="ECO:0000313" key="3">
    <source>
        <dbReference type="Proteomes" id="UP000094165"/>
    </source>
</evidence>
<organism evidence="2 3">
    <name type="scientific">Vibrio genomosp. F6 str. FF-238</name>
    <dbReference type="NCBI Taxonomy" id="1191298"/>
    <lineage>
        <taxon>Bacteria</taxon>
        <taxon>Pseudomonadati</taxon>
        <taxon>Pseudomonadota</taxon>
        <taxon>Gammaproteobacteria</taxon>
        <taxon>Vibrionales</taxon>
        <taxon>Vibrionaceae</taxon>
        <taxon>Vibrio</taxon>
    </lineage>
</organism>
<protein>
    <submittedName>
        <fullName evidence="2">GNAT family N-acetyltransferase</fullName>
    </submittedName>
</protein>
<dbReference type="SUPFAM" id="SSF55729">
    <property type="entry name" value="Acyl-CoA N-acyltransferases (Nat)"/>
    <property type="match status" value="1"/>
</dbReference>
<comment type="caution">
    <text evidence="2">The sequence shown here is derived from an EMBL/GenBank/DDBJ whole genome shotgun (WGS) entry which is preliminary data.</text>
</comment>
<reference evidence="2 3" key="1">
    <citation type="journal article" date="2012" name="Science">
        <title>Ecological populations of bacteria act as socially cohesive units of antibiotic production and resistance.</title>
        <authorList>
            <person name="Cordero O.X."/>
            <person name="Wildschutte H."/>
            <person name="Kirkup B."/>
            <person name="Proehl S."/>
            <person name="Ngo L."/>
            <person name="Hussain F."/>
            <person name="Le Roux F."/>
            <person name="Mincer T."/>
            <person name="Polz M.F."/>
        </authorList>
    </citation>
    <scope>NUCLEOTIDE SEQUENCE [LARGE SCALE GENOMIC DNA]</scope>
    <source>
        <strain evidence="2 3">FF-238</strain>
    </source>
</reference>
<sequence length="161" mass="18443">MVIALRPMREEEYPAFCDYFIADYSQEIAENYGHSLELELAQTLARKDLLRSFPDGYKTDVHKLLCIEAESRVVGYLWHCPNEAEHSTFIYDFYVNESCRGKGYGTEALKLLEGQLVKGGIVQIKLRVAYHNKRALALYQETGFMVTGYNMSKSLKLDGII</sequence>